<evidence type="ECO:0000313" key="15">
    <source>
        <dbReference type="EMBL" id="SHN73256.1"/>
    </source>
</evidence>
<evidence type="ECO:0000256" key="8">
    <source>
        <dbReference type="ARBA" id="ARBA00022839"/>
    </source>
</evidence>
<dbReference type="GO" id="GO:0004527">
    <property type="term" value="F:exonuclease activity"/>
    <property type="evidence" value="ECO:0007669"/>
    <property type="project" value="UniProtKB-KW"/>
</dbReference>
<keyword evidence="12 13" id="KW-0464">Manganese</keyword>
<evidence type="ECO:0000256" key="11">
    <source>
        <dbReference type="ARBA" id="ARBA00023118"/>
    </source>
</evidence>
<keyword evidence="8 13" id="KW-0269">Exonuclease</keyword>
<proteinExistence type="inferred from homology"/>
<keyword evidence="11 13" id="KW-0051">Antiviral defense</keyword>
<evidence type="ECO:0000256" key="7">
    <source>
        <dbReference type="ARBA" id="ARBA00022801"/>
    </source>
</evidence>
<comment type="similarity">
    <text evidence="2 13">Belongs to the CRISPR-associated exonuclease Cas4 family.</text>
</comment>
<dbReference type="GO" id="GO:0046872">
    <property type="term" value="F:metal ion binding"/>
    <property type="evidence" value="ECO:0007669"/>
    <property type="project" value="UniProtKB-KW"/>
</dbReference>
<dbReference type="EMBL" id="FRDI01000021">
    <property type="protein sequence ID" value="SHN73256.1"/>
    <property type="molecule type" value="Genomic_DNA"/>
</dbReference>
<protein>
    <recommendedName>
        <fullName evidence="4 13">CRISPR-associated exonuclease Cas4</fullName>
        <ecNumber evidence="3 13">3.1.12.1</ecNumber>
    </recommendedName>
</protein>
<feature type="domain" description="DUF83" evidence="14">
    <location>
        <begin position="12"/>
        <end position="201"/>
    </location>
</feature>
<reference evidence="15 16" key="1">
    <citation type="submission" date="2016-12" db="EMBL/GenBank/DDBJ databases">
        <authorList>
            <person name="Song W.-J."/>
            <person name="Kurnit D.M."/>
        </authorList>
    </citation>
    <scope>NUCLEOTIDE SEQUENCE [LARGE SCALE GENOMIC DNA]</scope>
    <source>
        <strain evidence="15 16">DSM 11393</strain>
    </source>
</reference>
<evidence type="ECO:0000313" key="16">
    <source>
        <dbReference type="Proteomes" id="UP000186469"/>
    </source>
</evidence>
<evidence type="ECO:0000256" key="2">
    <source>
        <dbReference type="ARBA" id="ARBA00009189"/>
    </source>
</evidence>
<dbReference type="Pfam" id="PF01930">
    <property type="entry name" value="Cas_Cas4"/>
    <property type="match status" value="1"/>
</dbReference>
<accession>A0A1M7TRG0</accession>
<dbReference type="EC" id="3.1.12.1" evidence="3 13"/>
<evidence type="ECO:0000256" key="5">
    <source>
        <dbReference type="ARBA" id="ARBA00022722"/>
    </source>
</evidence>
<keyword evidence="6 13" id="KW-0479">Metal-binding</keyword>
<keyword evidence="10 13" id="KW-0411">Iron-sulfur</keyword>
<comment type="cofactor">
    <cofactor evidence="13">
        <name>Mg(2+)</name>
        <dbReference type="ChEBI" id="CHEBI:18420"/>
    </cofactor>
    <cofactor evidence="13">
        <name>Mn(2+)</name>
        <dbReference type="ChEBI" id="CHEBI:29035"/>
    </cofactor>
    <text evidence="13">Mg(2+) or Mn(2+) required for ssDNA cleavage activity.</text>
</comment>
<dbReference type="Proteomes" id="UP000186469">
    <property type="component" value="Unassembled WGS sequence"/>
</dbReference>
<keyword evidence="9 13" id="KW-0408">Iron</keyword>
<dbReference type="NCBIfam" id="TIGR00372">
    <property type="entry name" value="cas4"/>
    <property type="match status" value="1"/>
</dbReference>
<evidence type="ECO:0000256" key="3">
    <source>
        <dbReference type="ARBA" id="ARBA00012768"/>
    </source>
</evidence>
<dbReference type="AlphaFoldDB" id="A0A1M7TRG0"/>
<dbReference type="InterPro" id="IPR011604">
    <property type="entry name" value="PDDEXK-like_dom_sf"/>
</dbReference>
<evidence type="ECO:0000256" key="1">
    <source>
        <dbReference type="ARBA" id="ARBA00001966"/>
    </source>
</evidence>
<name>A0A1M7TRG0_9BACT</name>
<dbReference type="InterPro" id="IPR022765">
    <property type="entry name" value="Dna2/Cas4_DUF83"/>
</dbReference>
<dbReference type="Gene3D" id="3.90.320.10">
    <property type="match status" value="1"/>
</dbReference>
<comment type="cofactor">
    <cofactor evidence="13">
        <name>iron-sulfur cluster</name>
        <dbReference type="ChEBI" id="CHEBI:30408"/>
    </cofactor>
</comment>
<keyword evidence="5 13" id="KW-0540">Nuclease</keyword>
<keyword evidence="7 13" id="KW-0378">Hydrolase</keyword>
<evidence type="ECO:0000256" key="9">
    <source>
        <dbReference type="ARBA" id="ARBA00023004"/>
    </source>
</evidence>
<dbReference type="STRING" id="1121455.SAMN02745728_02397"/>
<evidence type="ECO:0000256" key="12">
    <source>
        <dbReference type="ARBA" id="ARBA00023211"/>
    </source>
</evidence>
<dbReference type="RefSeq" id="WP_072698056.1">
    <property type="nucleotide sequence ID" value="NZ_FRDI01000021.1"/>
</dbReference>
<dbReference type="PANTHER" id="PTHR36531:SF6">
    <property type="entry name" value="DNA REPLICATION ATP-DEPENDENT HELICASE_NUCLEASE DNA2"/>
    <property type="match status" value="1"/>
</dbReference>
<evidence type="ECO:0000259" key="14">
    <source>
        <dbReference type="Pfam" id="PF01930"/>
    </source>
</evidence>
<dbReference type="InterPro" id="IPR051827">
    <property type="entry name" value="Cas4_exonuclease"/>
</dbReference>
<evidence type="ECO:0000256" key="13">
    <source>
        <dbReference type="RuleBase" id="RU365022"/>
    </source>
</evidence>
<sequence length="227" mass="26075">MYSEDDLLALSGLQHLAFCERQWALIHIEQQWTENLLTVQGNILHERVDDPSLVETRNGVIISRAMPIQSFRLGLSGVADVVEFHQVKTADNAIKIAGKDGFWRPFIIEYKRGKPKITDIDKIQLMAQTICLEEMFSITIQKGSFFYNEIKRRDNIEFDSDLRNKTEKLAERMHYLFQLGQTPKAKYTKLCKACSLYDLCLPKMPKTTVKSYINSCLEEGGGLSDDF</sequence>
<gene>
    <name evidence="15" type="ORF">SAMN02745728_02397</name>
</gene>
<dbReference type="GO" id="GO:0051607">
    <property type="term" value="P:defense response to virus"/>
    <property type="evidence" value="ECO:0007669"/>
    <property type="project" value="UniProtKB-KW"/>
</dbReference>
<evidence type="ECO:0000256" key="4">
    <source>
        <dbReference type="ARBA" id="ARBA00020049"/>
    </source>
</evidence>
<organism evidence="15 16">
    <name type="scientific">Desulfovibrio litoralis DSM 11393</name>
    <dbReference type="NCBI Taxonomy" id="1121455"/>
    <lineage>
        <taxon>Bacteria</taxon>
        <taxon>Pseudomonadati</taxon>
        <taxon>Thermodesulfobacteriota</taxon>
        <taxon>Desulfovibrionia</taxon>
        <taxon>Desulfovibrionales</taxon>
        <taxon>Desulfovibrionaceae</taxon>
        <taxon>Desulfovibrio</taxon>
    </lineage>
</organism>
<dbReference type="PANTHER" id="PTHR36531">
    <property type="entry name" value="CRISPR-ASSOCIATED EXONUCLEASE CAS4"/>
    <property type="match status" value="1"/>
</dbReference>
<evidence type="ECO:0000256" key="10">
    <source>
        <dbReference type="ARBA" id="ARBA00023014"/>
    </source>
</evidence>
<keyword evidence="16" id="KW-1185">Reference proteome</keyword>
<comment type="cofactor">
    <cofactor evidence="1">
        <name>[4Fe-4S] cluster</name>
        <dbReference type="ChEBI" id="CHEBI:49883"/>
    </cofactor>
</comment>
<dbReference type="InterPro" id="IPR013343">
    <property type="entry name" value="CRISPR-assoc_prot_Cas4"/>
</dbReference>
<dbReference type="OrthoDB" id="9781776at2"/>
<comment type="function">
    <text evidence="13">CRISPR (clustered regularly interspaced short palindromic repeat) is an adaptive immune system that provides protection against mobile genetic elements (viruses, transposable elements and conjugative plasmids). CRISPR clusters contain sequences complementary to antecedent mobile elements and target invading nucleic acids. CRISPR clusters are transcribed and processed into CRISPR RNA (crRNA).</text>
</comment>
<dbReference type="GO" id="GO:0051536">
    <property type="term" value="F:iron-sulfur cluster binding"/>
    <property type="evidence" value="ECO:0007669"/>
    <property type="project" value="UniProtKB-KW"/>
</dbReference>
<evidence type="ECO:0000256" key="6">
    <source>
        <dbReference type="ARBA" id="ARBA00022723"/>
    </source>
</evidence>